<protein>
    <recommendedName>
        <fullName evidence="2">ATP-citrate synthase/succinyl-CoA ligase C-terminal domain-containing protein</fullName>
    </recommendedName>
</protein>
<dbReference type="InterPro" id="IPR005811">
    <property type="entry name" value="SUCC_ACL_C"/>
</dbReference>
<gene>
    <name evidence="3" type="ORF">ETSY2_35670</name>
</gene>
<reference evidence="3 4" key="1">
    <citation type="journal article" date="2014" name="Nature">
        <title>An environmental bacterial taxon with a large and distinct metabolic repertoire.</title>
        <authorList>
            <person name="Wilson M.C."/>
            <person name="Mori T."/>
            <person name="Ruckert C."/>
            <person name="Uria A.R."/>
            <person name="Helf M.J."/>
            <person name="Takada K."/>
            <person name="Gernert C."/>
            <person name="Steffens U.A."/>
            <person name="Heycke N."/>
            <person name="Schmitt S."/>
            <person name="Rinke C."/>
            <person name="Helfrich E.J."/>
            <person name="Brachmann A.O."/>
            <person name="Gurgui C."/>
            <person name="Wakimoto T."/>
            <person name="Kracht M."/>
            <person name="Crusemann M."/>
            <person name="Hentschel U."/>
            <person name="Abe I."/>
            <person name="Matsunaga S."/>
            <person name="Kalinowski J."/>
            <person name="Takeyama H."/>
            <person name="Piel J."/>
        </authorList>
    </citation>
    <scope>NUCLEOTIDE SEQUENCE [LARGE SCALE GENOMIC DNA]</scope>
    <source>
        <strain evidence="4">TSY2</strain>
    </source>
</reference>
<sequence>HAACHAVLDLGAEEFTSGRPHPMIDPSVRQQHLLRLAESSGIAVVLCDVMLGWGAHDAPGVALATAWQEMQGRLRQRGRQVIGIATICGAPDDPQDYAHQCRVLEEHGLLLADSNAQAVRLAAHIVGASIDPAALSGQAEPPDAPQTTEPLPEVPSQLPILFQEGPRVINLGLESFAAQLSACGAPVLHVDWQPPASGNTHLASLLERLK</sequence>
<evidence type="ECO:0000256" key="1">
    <source>
        <dbReference type="SAM" id="MobiDB-lite"/>
    </source>
</evidence>
<feature type="domain" description="ATP-citrate synthase/succinyl-CoA ligase C-terminal" evidence="2">
    <location>
        <begin position="5"/>
        <end position="123"/>
    </location>
</feature>
<comment type="caution">
    <text evidence="3">The sequence shown here is derived from an EMBL/GenBank/DDBJ whole genome shotgun (WGS) entry which is preliminary data.</text>
</comment>
<accession>W4LWA4</accession>
<dbReference type="InterPro" id="IPR016102">
    <property type="entry name" value="Succinyl-CoA_synth-like"/>
</dbReference>
<feature type="non-terminal residue" evidence="3">
    <location>
        <position position="1"/>
    </location>
</feature>
<keyword evidence="4" id="KW-1185">Reference proteome</keyword>
<dbReference type="AlphaFoldDB" id="W4LWA4"/>
<proteinExistence type="predicted"/>
<dbReference type="Pfam" id="PF00549">
    <property type="entry name" value="Ligase_CoA"/>
    <property type="match status" value="1"/>
</dbReference>
<organism evidence="3 4">
    <name type="scientific">Candidatus Entotheonella gemina</name>
    <dbReference type="NCBI Taxonomy" id="1429439"/>
    <lineage>
        <taxon>Bacteria</taxon>
        <taxon>Pseudomonadati</taxon>
        <taxon>Nitrospinota/Tectimicrobiota group</taxon>
        <taxon>Candidatus Tectimicrobiota</taxon>
        <taxon>Candidatus Entotheonellia</taxon>
        <taxon>Candidatus Entotheonellales</taxon>
        <taxon>Candidatus Entotheonellaceae</taxon>
        <taxon>Candidatus Entotheonella</taxon>
    </lineage>
</organism>
<evidence type="ECO:0000259" key="2">
    <source>
        <dbReference type="Pfam" id="PF00549"/>
    </source>
</evidence>
<evidence type="ECO:0000313" key="3">
    <source>
        <dbReference type="EMBL" id="ETX02379.1"/>
    </source>
</evidence>
<dbReference type="Gene3D" id="3.40.50.261">
    <property type="entry name" value="Succinyl-CoA synthetase domains"/>
    <property type="match status" value="1"/>
</dbReference>
<dbReference type="EMBL" id="AZHX01001536">
    <property type="protein sequence ID" value="ETX02379.1"/>
    <property type="molecule type" value="Genomic_DNA"/>
</dbReference>
<dbReference type="HOGENOM" id="CLU_1312442_0_0_7"/>
<dbReference type="Proteomes" id="UP000019140">
    <property type="component" value="Unassembled WGS sequence"/>
</dbReference>
<evidence type="ECO:0000313" key="4">
    <source>
        <dbReference type="Proteomes" id="UP000019140"/>
    </source>
</evidence>
<feature type="region of interest" description="Disordered" evidence="1">
    <location>
        <begin position="134"/>
        <end position="153"/>
    </location>
</feature>
<dbReference type="GO" id="GO:0003824">
    <property type="term" value="F:catalytic activity"/>
    <property type="evidence" value="ECO:0007669"/>
    <property type="project" value="InterPro"/>
</dbReference>
<name>W4LWA4_9BACT</name>